<dbReference type="AlphaFoldDB" id="A0A839Z888"/>
<dbReference type="EMBL" id="JACICD010000002">
    <property type="protein sequence ID" value="MBB3770856.1"/>
    <property type="molecule type" value="Genomic_DNA"/>
</dbReference>
<proteinExistence type="predicted"/>
<dbReference type="Pfam" id="PF07237">
    <property type="entry name" value="DUF1428"/>
    <property type="match status" value="1"/>
</dbReference>
<dbReference type="PIRSF" id="PIRSF007028">
    <property type="entry name" value="UCP007028"/>
    <property type="match status" value="1"/>
</dbReference>
<dbReference type="RefSeq" id="WP_183189016.1">
    <property type="nucleotide sequence ID" value="NZ_JACICD010000002.1"/>
</dbReference>
<protein>
    <submittedName>
        <fullName evidence="1">Uncharacterized protein YbaA (DUF1428 family)</fullName>
    </submittedName>
</protein>
<dbReference type="Gene3D" id="3.30.70.100">
    <property type="match status" value="1"/>
</dbReference>
<accession>A0A839Z888</accession>
<dbReference type="Proteomes" id="UP000533469">
    <property type="component" value="Unassembled WGS sequence"/>
</dbReference>
<dbReference type="SUPFAM" id="SSF54909">
    <property type="entry name" value="Dimeric alpha+beta barrel"/>
    <property type="match status" value="1"/>
</dbReference>
<evidence type="ECO:0000313" key="1">
    <source>
        <dbReference type="EMBL" id="MBB3770856.1"/>
    </source>
</evidence>
<dbReference type="InterPro" id="IPR011008">
    <property type="entry name" value="Dimeric_a/b-barrel"/>
</dbReference>
<sequence>MSYIDGFIVAVPTANQEAYRLMAERAAVIFHDHGALRLVECWGDDVPDGDVTDFRRAVQATPEETVVFSWIVWPSRQVRDTGMKAFMDDPRMKEMTDMPFDGQRMIFGGFTPLLDSGAE</sequence>
<evidence type="ECO:0000313" key="2">
    <source>
        <dbReference type="Proteomes" id="UP000533469"/>
    </source>
</evidence>
<reference evidence="1 2" key="1">
    <citation type="submission" date="2020-08" db="EMBL/GenBank/DDBJ databases">
        <title>Genomic Encyclopedia of Type Strains, Phase IV (KMG-IV): sequencing the most valuable type-strain genomes for metagenomic binning, comparative biology and taxonomic classification.</title>
        <authorList>
            <person name="Goeker M."/>
        </authorList>
    </citation>
    <scope>NUCLEOTIDE SEQUENCE [LARGE SCALE GENOMIC DNA]</scope>
    <source>
        <strain evidence="1 2">DSM 5895</strain>
    </source>
</reference>
<comment type="caution">
    <text evidence="1">The sequence shown here is derived from an EMBL/GenBank/DDBJ whole genome shotgun (WGS) entry which is preliminary data.</text>
</comment>
<organism evidence="1 2">
    <name type="scientific">Ancylobacter tetraedralis</name>
    <dbReference type="NCBI Taxonomy" id="217068"/>
    <lineage>
        <taxon>Bacteria</taxon>
        <taxon>Pseudomonadati</taxon>
        <taxon>Pseudomonadota</taxon>
        <taxon>Alphaproteobacteria</taxon>
        <taxon>Hyphomicrobiales</taxon>
        <taxon>Xanthobacteraceae</taxon>
        <taxon>Ancylobacter</taxon>
    </lineage>
</organism>
<keyword evidence="2" id="KW-1185">Reference proteome</keyword>
<dbReference type="InterPro" id="IPR009874">
    <property type="entry name" value="DUF1428"/>
</dbReference>
<name>A0A839Z888_9HYPH</name>
<gene>
    <name evidence="1" type="ORF">FHS55_001451</name>
</gene>